<keyword evidence="6 7" id="KW-0472">Membrane</keyword>
<feature type="transmembrane region" description="Helical" evidence="7">
    <location>
        <begin position="317"/>
        <end position="336"/>
    </location>
</feature>
<evidence type="ECO:0000313" key="10">
    <source>
        <dbReference type="Proteomes" id="UP000183053"/>
    </source>
</evidence>
<feature type="transmembrane region" description="Helical" evidence="7">
    <location>
        <begin position="59"/>
        <end position="76"/>
    </location>
</feature>
<feature type="transmembrane region" description="Helical" evidence="7">
    <location>
        <begin position="174"/>
        <end position="196"/>
    </location>
</feature>
<evidence type="ECO:0000256" key="2">
    <source>
        <dbReference type="ARBA" id="ARBA00022448"/>
    </source>
</evidence>
<name>A0A1H1GBL3_9ACTN</name>
<feature type="transmembrane region" description="Helical" evidence="7">
    <location>
        <begin position="415"/>
        <end position="431"/>
    </location>
</feature>
<dbReference type="SUPFAM" id="SSF103473">
    <property type="entry name" value="MFS general substrate transporter"/>
    <property type="match status" value="1"/>
</dbReference>
<evidence type="ECO:0000256" key="6">
    <source>
        <dbReference type="ARBA" id="ARBA00023136"/>
    </source>
</evidence>
<keyword evidence="3" id="KW-1003">Cell membrane</keyword>
<dbReference type="PANTHER" id="PTHR42718:SF46">
    <property type="entry name" value="BLR6921 PROTEIN"/>
    <property type="match status" value="1"/>
</dbReference>
<dbReference type="STRING" id="47312.SAMN04489765_3219"/>
<protein>
    <submittedName>
        <fullName evidence="9">Drug resistance transporter, EmrB/QacA subfamily</fullName>
    </submittedName>
</protein>
<keyword evidence="5 7" id="KW-1133">Transmembrane helix</keyword>
<evidence type="ECO:0000313" key="9">
    <source>
        <dbReference type="EMBL" id="SDR10308.1"/>
    </source>
</evidence>
<dbReference type="CDD" id="cd17321">
    <property type="entry name" value="MFS_MMR_MDR_like"/>
    <property type="match status" value="1"/>
</dbReference>
<keyword evidence="2" id="KW-0813">Transport</keyword>
<dbReference type="Gene3D" id="1.20.1250.20">
    <property type="entry name" value="MFS general substrate transporter like domains"/>
    <property type="match status" value="1"/>
</dbReference>
<dbReference type="PROSITE" id="PS00216">
    <property type="entry name" value="SUGAR_TRANSPORT_1"/>
    <property type="match status" value="1"/>
</dbReference>
<evidence type="ECO:0000256" key="3">
    <source>
        <dbReference type="ARBA" id="ARBA00022475"/>
    </source>
</evidence>
<feature type="transmembrane region" description="Helical" evidence="7">
    <location>
        <begin position="147"/>
        <end position="168"/>
    </location>
</feature>
<dbReference type="Proteomes" id="UP000183053">
    <property type="component" value="Unassembled WGS sequence"/>
</dbReference>
<feature type="transmembrane region" description="Helical" evidence="7">
    <location>
        <begin position="343"/>
        <end position="360"/>
    </location>
</feature>
<dbReference type="NCBIfam" id="TIGR00711">
    <property type="entry name" value="efflux_EmrB"/>
    <property type="match status" value="1"/>
</dbReference>
<gene>
    <name evidence="9" type="ORF">SAMN04489765_3219</name>
</gene>
<evidence type="ECO:0000259" key="8">
    <source>
        <dbReference type="PROSITE" id="PS50850"/>
    </source>
</evidence>
<dbReference type="AlphaFoldDB" id="A0A1H1GBL3"/>
<keyword evidence="10" id="KW-1185">Reference proteome</keyword>
<feature type="transmembrane region" description="Helical" evidence="7">
    <location>
        <begin position="88"/>
        <end position="110"/>
    </location>
</feature>
<evidence type="ECO:0000256" key="4">
    <source>
        <dbReference type="ARBA" id="ARBA00022692"/>
    </source>
</evidence>
<feature type="transmembrane region" description="Helical" evidence="7">
    <location>
        <begin position="278"/>
        <end position="297"/>
    </location>
</feature>
<reference evidence="10" key="1">
    <citation type="submission" date="2016-10" db="EMBL/GenBank/DDBJ databases">
        <authorList>
            <person name="Varghese N."/>
            <person name="Submissions S."/>
        </authorList>
    </citation>
    <scope>NUCLEOTIDE SEQUENCE [LARGE SCALE GENOMIC DNA]</scope>
    <source>
        <strain evidence="10">DSM 44142</strain>
    </source>
</reference>
<evidence type="ECO:0000256" key="5">
    <source>
        <dbReference type="ARBA" id="ARBA00022989"/>
    </source>
</evidence>
<dbReference type="PROSITE" id="PS50850">
    <property type="entry name" value="MFS"/>
    <property type="match status" value="1"/>
</dbReference>
<feature type="domain" description="Major facilitator superfamily (MFS) profile" evidence="8">
    <location>
        <begin position="21"/>
        <end position="469"/>
    </location>
</feature>
<keyword evidence="4 7" id="KW-0812">Transmembrane</keyword>
<accession>A0A1H1GBL3</accession>
<proteinExistence type="predicted"/>
<feature type="transmembrane region" description="Helical" evidence="7">
    <location>
        <begin position="237"/>
        <end position="257"/>
    </location>
</feature>
<sequence>MQHGVAATGPERSGRAPTGITLAVVCAAQFMVVLDVSVVNVALPSIKDSLGFGDGDLQWVVNAYVLTFAGFLLLGGRLADLAGRRRTFLVGLAIFSLSSLVGGLVSSAGMLVVARAIQGLGAAILAPSTLTILTASFPEGPRRTRAFATWTAVGIAGGTAGNLVGGVLTEYLSWRSILLINVPIGLAAALLAVRVIEADRLTRQRPRVDAGGAVLATAGLGTLAYGITLAADRGWGARSTVLTVSAGALLVIAFIVVEARFTNSPLIPLKIFKSRSVSVGNIAIFLAGASLNPMWYFLTLAMQNALGYSPVQTGLAFLPHTVVAIIIGVGVTPWLMARVDGRILIAGGAVIAAGGFWWQSQLSIESTYVSGILLPAILFSVGSGLLNTPITAAVNSGIAPDEAGAASGVMNTMKQVGGALGLAVLVTFAVADDSDKSVLLAAYNRAFLAIAAILIITAAVALALPARRDAKR</sequence>
<dbReference type="GO" id="GO:0022857">
    <property type="term" value="F:transmembrane transporter activity"/>
    <property type="evidence" value="ECO:0007669"/>
    <property type="project" value="InterPro"/>
</dbReference>
<feature type="transmembrane region" description="Helical" evidence="7">
    <location>
        <begin position="208"/>
        <end position="231"/>
    </location>
</feature>
<dbReference type="RefSeq" id="WP_082756963.1">
    <property type="nucleotide sequence ID" value="NZ_FNLF01000002.1"/>
</dbReference>
<dbReference type="PANTHER" id="PTHR42718">
    <property type="entry name" value="MAJOR FACILITATOR SUPERFAMILY MULTIDRUG TRANSPORTER MFSC"/>
    <property type="match status" value="1"/>
</dbReference>
<dbReference type="OrthoDB" id="9807274at2"/>
<evidence type="ECO:0000256" key="1">
    <source>
        <dbReference type="ARBA" id="ARBA00004651"/>
    </source>
</evidence>
<feature type="transmembrane region" description="Helical" evidence="7">
    <location>
        <begin position="20"/>
        <end position="39"/>
    </location>
</feature>
<dbReference type="InterPro" id="IPR011701">
    <property type="entry name" value="MFS"/>
</dbReference>
<dbReference type="InterPro" id="IPR005829">
    <property type="entry name" value="Sugar_transporter_CS"/>
</dbReference>
<dbReference type="EMBL" id="FNLF01000002">
    <property type="protein sequence ID" value="SDR10308.1"/>
    <property type="molecule type" value="Genomic_DNA"/>
</dbReference>
<dbReference type="InterPro" id="IPR036259">
    <property type="entry name" value="MFS_trans_sf"/>
</dbReference>
<dbReference type="InterPro" id="IPR020846">
    <property type="entry name" value="MFS_dom"/>
</dbReference>
<dbReference type="Pfam" id="PF07690">
    <property type="entry name" value="MFS_1"/>
    <property type="match status" value="1"/>
</dbReference>
<evidence type="ECO:0000256" key="7">
    <source>
        <dbReference type="SAM" id="Phobius"/>
    </source>
</evidence>
<comment type="subcellular location">
    <subcellularLocation>
        <location evidence="1">Cell membrane</location>
        <topology evidence="1">Multi-pass membrane protein</topology>
    </subcellularLocation>
</comment>
<dbReference type="InterPro" id="IPR004638">
    <property type="entry name" value="EmrB-like"/>
</dbReference>
<feature type="transmembrane region" description="Helical" evidence="7">
    <location>
        <begin position="116"/>
        <end position="135"/>
    </location>
</feature>
<dbReference type="Gene3D" id="1.20.1720.10">
    <property type="entry name" value="Multidrug resistance protein D"/>
    <property type="match status" value="1"/>
</dbReference>
<feature type="transmembrane region" description="Helical" evidence="7">
    <location>
        <begin position="443"/>
        <end position="464"/>
    </location>
</feature>
<dbReference type="PRINTS" id="PR01036">
    <property type="entry name" value="TCRTETB"/>
</dbReference>
<feature type="transmembrane region" description="Helical" evidence="7">
    <location>
        <begin position="372"/>
        <end position="394"/>
    </location>
</feature>
<dbReference type="GO" id="GO:0005886">
    <property type="term" value="C:plasma membrane"/>
    <property type="evidence" value="ECO:0007669"/>
    <property type="project" value="UniProtKB-SubCell"/>
</dbReference>
<organism evidence="9 10">
    <name type="scientific">Tsukamurella pulmonis</name>
    <dbReference type="NCBI Taxonomy" id="47312"/>
    <lineage>
        <taxon>Bacteria</taxon>
        <taxon>Bacillati</taxon>
        <taxon>Actinomycetota</taxon>
        <taxon>Actinomycetes</taxon>
        <taxon>Mycobacteriales</taxon>
        <taxon>Tsukamurellaceae</taxon>
        <taxon>Tsukamurella</taxon>
    </lineage>
</organism>